<gene>
    <name evidence="1" type="ORF">CGXH109_LOCUS33311</name>
</gene>
<protein>
    <recommendedName>
        <fullName evidence="3">N-acetylglucosamine-induced protein 1</fullName>
    </recommendedName>
</protein>
<name>A0A9W4RKK1_9PEZI</name>
<evidence type="ECO:0000313" key="2">
    <source>
        <dbReference type="Proteomes" id="UP001152533"/>
    </source>
</evidence>
<keyword evidence="2" id="KW-1185">Reference proteome</keyword>
<dbReference type="EMBL" id="CAMGZC010000151">
    <property type="protein sequence ID" value="CAI0644213.1"/>
    <property type="molecule type" value="Genomic_DNA"/>
</dbReference>
<dbReference type="PANTHER" id="PTHR35020:SF2">
    <property type="entry name" value="N-ACETYLGLUCOSAMINE-INDUCED PROTEIN 1"/>
    <property type="match status" value="1"/>
</dbReference>
<organism evidence="1 2">
    <name type="scientific">Colletotrichum noveboracense</name>
    <dbReference type="NCBI Taxonomy" id="2664923"/>
    <lineage>
        <taxon>Eukaryota</taxon>
        <taxon>Fungi</taxon>
        <taxon>Dikarya</taxon>
        <taxon>Ascomycota</taxon>
        <taxon>Pezizomycotina</taxon>
        <taxon>Sordariomycetes</taxon>
        <taxon>Hypocreomycetidae</taxon>
        <taxon>Glomerellales</taxon>
        <taxon>Glomerellaceae</taxon>
        <taxon>Colletotrichum</taxon>
        <taxon>Colletotrichum gloeosporioides species complex</taxon>
    </lineage>
</organism>
<dbReference type="InterPro" id="IPR022036">
    <property type="entry name" value="DUF3605"/>
</dbReference>
<accession>A0A9W4RKK1</accession>
<evidence type="ECO:0000313" key="1">
    <source>
        <dbReference type="EMBL" id="CAI0644213.1"/>
    </source>
</evidence>
<dbReference type="GO" id="GO:0005737">
    <property type="term" value="C:cytoplasm"/>
    <property type="evidence" value="ECO:0007669"/>
    <property type="project" value="TreeGrafter"/>
</dbReference>
<comment type="caution">
    <text evidence="1">The sequence shown here is derived from an EMBL/GenBank/DDBJ whole genome shotgun (WGS) entry which is preliminary data.</text>
</comment>
<reference evidence="1" key="1">
    <citation type="submission" date="2022-08" db="EMBL/GenBank/DDBJ databases">
        <authorList>
            <person name="Giroux E."/>
            <person name="Giroux E."/>
        </authorList>
    </citation>
    <scope>NUCLEOTIDE SEQUENCE</scope>
    <source>
        <strain evidence="1">H1091258</strain>
    </source>
</reference>
<dbReference type="Pfam" id="PF12239">
    <property type="entry name" value="DUF3605"/>
    <property type="match status" value="1"/>
</dbReference>
<dbReference type="AlphaFoldDB" id="A0A9W4RKK1"/>
<sequence>MDIEKLIGNPPFKLDDGDIRALRGQFDDFPPHTWDELQNVIAAGDMGHLRRAPQEQRRYILWLAEIAKTHGSILSFVCSERLHWRQPIVARSALPFAHAEDWKIIWNDWPYYMADGIMHLVLWSKSKIPLDAETGLPTADAAGLIDDFIEYTLGKPLGCRANENILWFKQKAAWQSVKALDHIHIMIRHVQQDQVEKLIGQRRSQTVQTSTGIGGERQIPSKLS</sequence>
<evidence type="ECO:0008006" key="3">
    <source>
        <dbReference type="Google" id="ProtNLM"/>
    </source>
</evidence>
<dbReference type="GO" id="GO:0006044">
    <property type="term" value="P:N-acetylglucosamine metabolic process"/>
    <property type="evidence" value="ECO:0007669"/>
    <property type="project" value="TreeGrafter"/>
</dbReference>
<dbReference type="Proteomes" id="UP001152533">
    <property type="component" value="Unassembled WGS sequence"/>
</dbReference>
<dbReference type="PANTHER" id="PTHR35020">
    <property type="entry name" value="N-ACETYLGLUCOSAMINE-INDUCED PROTEIN 1"/>
    <property type="match status" value="1"/>
</dbReference>
<proteinExistence type="predicted"/>